<comment type="caution">
    <text evidence="1">The sequence shown here is derived from an EMBL/GenBank/DDBJ whole genome shotgun (WGS) entry which is preliminary data.</text>
</comment>
<proteinExistence type="predicted"/>
<evidence type="ECO:0000313" key="1">
    <source>
        <dbReference type="EMBL" id="GHF41750.1"/>
    </source>
</evidence>
<reference evidence="1" key="2">
    <citation type="submission" date="2020-09" db="EMBL/GenBank/DDBJ databases">
        <authorList>
            <person name="Sun Q."/>
            <person name="Ohkuma M."/>
        </authorList>
    </citation>
    <scope>NUCLEOTIDE SEQUENCE</scope>
    <source>
        <strain evidence="1">JCM 4059</strain>
    </source>
</reference>
<dbReference type="EMBL" id="BNBD01000004">
    <property type="protein sequence ID" value="GHF41750.1"/>
    <property type="molecule type" value="Genomic_DNA"/>
</dbReference>
<gene>
    <name evidence="1" type="ORF">GCM10010218_23480</name>
</gene>
<dbReference type="Proteomes" id="UP000638313">
    <property type="component" value="Unassembled WGS sequence"/>
</dbReference>
<reference evidence="1" key="1">
    <citation type="journal article" date="2014" name="Int. J. Syst. Evol. Microbiol.">
        <title>Complete genome sequence of Corynebacterium casei LMG S-19264T (=DSM 44701T), isolated from a smear-ripened cheese.</title>
        <authorList>
            <consortium name="US DOE Joint Genome Institute (JGI-PGF)"/>
            <person name="Walter F."/>
            <person name="Albersmeier A."/>
            <person name="Kalinowski J."/>
            <person name="Ruckert C."/>
        </authorList>
    </citation>
    <scope>NUCLEOTIDE SEQUENCE</scope>
    <source>
        <strain evidence="1">JCM 4059</strain>
    </source>
</reference>
<name>A0A919ECK5_9ACTN</name>
<protein>
    <submittedName>
        <fullName evidence="1">Uncharacterized protein</fullName>
    </submittedName>
</protein>
<keyword evidence="2" id="KW-1185">Reference proteome</keyword>
<accession>A0A919ECK5</accession>
<sequence>MWNCCITPGHPASGGPTVIRLLPGDLTQWRPVDNPADTPPVAIGPAFLPVLWDAYQPSTPTVAWAER</sequence>
<dbReference type="AlphaFoldDB" id="A0A919ECK5"/>
<evidence type="ECO:0000313" key="2">
    <source>
        <dbReference type="Proteomes" id="UP000638313"/>
    </source>
</evidence>
<organism evidence="1 2">
    <name type="scientific">Streptomyces mashuensis</name>
    <dbReference type="NCBI Taxonomy" id="33904"/>
    <lineage>
        <taxon>Bacteria</taxon>
        <taxon>Bacillati</taxon>
        <taxon>Actinomycetota</taxon>
        <taxon>Actinomycetes</taxon>
        <taxon>Kitasatosporales</taxon>
        <taxon>Streptomycetaceae</taxon>
        <taxon>Streptomyces</taxon>
    </lineage>
</organism>